<organism evidence="1 2">
    <name type="scientific">Prochlorococcus marinus (strain MIT 9303)</name>
    <dbReference type="NCBI Taxonomy" id="59922"/>
    <lineage>
        <taxon>Bacteria</taxon>
        <taxon>Bacillati</taxon>
        <taxon>Cyanobacteriota</taxon>
        <taxon>Cyanophyceae</taxon>
        <taxon>Synechococcales</taxon>
        <taxon>Prochlorococcaceae</taxon>
        <taxon>Prochlorococcus</taxon>
    </lineage>
</organism>
<evidence type="ECO:0000313" key="1">
    <source>
        <dbReference type="EMBL" id="ABM77111.1"/>
    </source>
</evidence>
<dbReference type="HOGENOM" id="CLU_1585036_0_0_3"/>
<name>A2C6K1_PROM3</name>
<sequence>MLASIRFSLQLLVDSGLHLLQLFIFNSPFGRVNFFWKLSSFSATPEGLVVDPTIPIAWCRRESLNNRHNIGYRLLMDPTPTTQFITYCAEQEFGEDAEVTRVRDEQGRAPCRDNKYLIVSAEKNFYEFKGLVNINGITFGFKAKTFKAKQPEWSFTPEALLKEHKSST</sequence>
<gene>
    <name evidence="1" type="ordered locus">P9303_03591</name>
</gene>
<reference evidence="1 2" key="1">
    <citation type="journal article" date="2007" name="PLoS Genet.">
        <title>Patterns and implications of gene gain and loss in the evolution of Prochlorococcus.</title>
        <authorList>
            <person name="Kettler G.C."/>
            <person name="Martiny A.C."/>
            <person name="Huang K."/>
            <person name="Zucker J."/>
            <person name="Coleman M.L."/>
            <person name="Rodrigue S."/>
            <person name="Chen F."/>
            <person name="Lapidus A."/>
            <person name="Ferriera S."/>
            <person name="Johnson J."/>
            <person name="Steglich C."/>
            <person name="Church G.M."/>
            <person name="Richardson P."/>
            <person name="Chisholm S.W."/>
        </authorList>
    </citation>
    <scope>NUCLEOTIDE SEQUENCE [LARGE SCALE GENOMIC DNA]</scope>
    <source>
        <strain evidence="1 2">MIT 9303</strain>
    </source>
</reference>
<protein>
    <submittedName>
        <fullName evidence="1">Uncharacterized protein</fullName>
    </submittedName>
</protein>
<dbReference type="KEGG" id="pmf:P9303_03591"/>
<accession>A2C6K1</accession>
<dbReference type="AlphaFoldDB" id="A2C6K1"/>
<evidence type="ECO:0000313" key="2">
    <source>
        <dbReference type="Proteomes" id="UP000002274"/>
    </source>
</evidence>
<proteinExistence type="predicted"/>
<dbReference type="BioCyc" id="PMAR59922:G1G80-336-MONOMER"/>
<dbReference type="EMBL" id="CP000554">
    <property type="protein sequence ID" value="ABM77111.1"/>
    <property type="molecule type" value="Genomic_DNA"/>
</dbReference>
<dbReference type="Proteomes" id="UP000002274">
    <property type="component" value="Chromosome"/>
</dbReference>